<gene>
    <name evidence="1" type="ORF">VITISV_005923</name>
</gene>
<sequence>MGEEDSMIMAWLWNSITPEISDTCMFLATTKDIWDAIQQTYSKARDATQLSKTVTEYANQLEALWQELDHYRVIKTKCPEDAIVLKDFIEQDRVYDFLVGLNPEFDQVRIQILGKQEVSCFNEVVALIRGEEGRMSVMLEPQTLDGSTLVAKTEYSEQEKNDLPKHLGRDNQWKENKDNLWCTFCKKPRHTKEKCWKLNAKALSTHGEQPKTEENSATGGFNSEEMEKLRSLLGSLDKPIGTCSLALSGTRPREEDWTCQGKERSLPP</sequence>
<accession>A5C375</accession>
<evidence type="ECO:0008006" key="2">
    <source>
        <dbReference type="Google" id="ProtNLM"/>
    </source>
</evidence>
<proteinExistence type="predicted"/>
<dbReference type="AlphaFoldDB" id="A5C375"/>
<protein>
    <recommendedName>
        <fullName evidence="2">Retrotransposon gag domain-containing protein</fullName>
    </recommendedName>
</protein>
<evidence type="ECO:0000313" key="1">
    <source>
        <dbReference type="EMBL" id="CAN77523.1"/>
    </source>
</evidence>
<reference evidence="1" key="1">
    <citation type="journal article" date="2007" name="PLoS ONE">
        <title>The first genome sequence of an elite grapevine cultivar (Pinot noir Vitis vinifera L.): coping with a highly heterozygous genome.</title>
        <authorList>
            <person name="Velasco R."/>
            <person name="Zharkikh A."/>
            <person name="Troggio M."/>
            <person name="Cartwright D.A."/>
            <person name="Cestaro A."/>
            <person name="Pruss D."/>
            <person name="Pindo M."/>
            <person name="FitzGerald L.M."/>
            <person name="Vezzulli S."/>
            <person name="Reid J."/>
            <person name="Malacarne G."/>
            <person name="Iliev D."/>
            <person name="Coppola G."/>
            <person name="Wardell B."/>
            <person name="Micheletti D."/>
            <person name="Macalma T."/>
            <person name="Facci M."/>
            <person name="Mitchell J.T."/>
            <person name="Perazzolli M."/>
            <person name="Eldredge G."/>
            <person name="Gatto P."/>
            <person name="Oyzerski R."/>
            <person name="Moretto M."/>
            <person name="Gutin N."/>
            <person name="Stefanini M."/>
            <person name="Chen Y."/>
            <person name="Segala C."/>
            <person name="Davenport C."/>
            <person name="Dematte L."/>
            <person name="Mraz A."/>
            <person name="Battilana J."/>
            <person name="Stormo K."/>
            <person name="Costa F."/>
            <person name="Tao Q."/>
            <person name="Si-Ammour A."/>
            <person name="Harkins T."/>
            <person name="Lackey A."/>
            <person name="Perbost C."/>
            <person name="Taillon B."/>
            <person name="Stella A."/>
            <person name="Solovyev V."/>
            <person name="Fawcett J.A."/>
            <person name="Sterck L."/>
            <person name="Vandepoele K."/>
            <person name="Grando S.M."/>
            <person name="Toppo S."/>
            <person name="Moser C."/>
            <person name="Lanchbury J."/>
            <person name="Bogden R."/>
            <person name="Skolnick M."/>
            <person name="Sgaramella V."/>
            <person name="Bhatnagar S.K."/>
            <person name="Fontana P."/>
            <person name="Gutin A."/>
            <person name="Van de Peer Y."/>
            <person name="Salamini F."/>
            <person name="Viola R."/>
        </authorList>
    </citation>
    <scope>NUCLEOTIDE SEQUENCE</scope>
</reference>
<dbReference type="PANTHER" id="PTHR34222">
    <property type="entry name" value="GAG_PRE-INTEGRS DOMAIN-CONTAINING PROTEIN"/>
    <property type="match status" value="1"/>
</dbReference>
<dbReference type="PANTHER" id="PTHR34222:SF37">
    <property type="entry name" value="RETROTRANSPOSON GAG DOMAIN-CONTAINING PROTEIN"/>
    <property type="match status" value="1"/>
</dbReference>
<organism evidence="1">
    <name type="scientific">Vitis vinifera</name>
    <name type="common">Grape</name>
    <dbReference type="NCBI Taxonomy" id="29760"/>
    <lineage>
        <taxon>Eukaryota</taxon>
        <taxon>Viridiplantae</taxon>
        <taxon>Streptophyta</taxon>
        <taxon>Embryophyta</taxon>
        <taxon>Tracheophyta</taxon>
        <taxon>Spermatophyta</taxon>
        <taxon>Magnoliopsida</taxon>
        <taxon>eudicotyledons</taxon>
        <taxon>Gunneridae</taxon>
        <taxon>Pentapetalae</taxon>
        <taxon>rosids</taxon>
        <taxon>Vitales</taxon>
        <taxon>Vitaceae</taxon>
        <taxon>Viteae</taxon>
        <taxon>Vitis</taxon>
    </lineage>
</organism>
<name>A5C375_VITVI</name>
<dbReference type="EMBL" id="AM480567">
    <property type="protein sequence ID" value="CAN77523.1"/>
    <property type="molecule type" value="Genomic_DNA"/>
</dbReference>